<dbReference type="GeneID" id="22581568"/>
<dbReference type="SUPFAM" id="SSF51735">
    <property type="entry name" value="NAD(P)-binding Rossmann-fold domains"/>
    <property type="match status" value="1"/>
</dbReference>
<dbReference type="KEGG" id="pbn:PADG_02008"/>
<reference evidence="1 2" key="1">
    <citation type="journal article" date="2011" name="PLoS Genet.">
        <title>Comparative genomic analysis of human fungal pathogens causing paracoccidioidomycosis.</title>
        <authorList>
            <person name="Desjardins C.A."/>
            <person name="Champion M.D."/>
            <person name="Holder J.W."/>
            <person name="Muszewska A."/>
            <person name="Goldberg J."/>
            <person name="Bailao A.M."/>
            <person name="Brigido M.M."/>
            <person name="Ferreira M.E."/>
            <person name="Garcia A.M."/>
            <person name="Grynberg M."/>
            <person name="Gujja S."/>
            <person name="Heiman D.I."/>
            <person name="Henn M.R."/>
            <person name="Kodira C.D."/>
            <person name="Leon-Narvaez H."/>
            <person name="Longo L.V."/>
            <person name="Ma L.J."/>
            <person name="Malavazi I."/>
            <person name="Matsuo A.L."/>
            <person name="Morais F.V."/>
            <person name="Pereira M."/>
            <person name="Rodriguez-Brito S."/>
            <person name="Sakthikumar S."/>
            <person name="Salem-Izacc S.M."/>
            <person name="Sykes S.M."/>
            <person name="Teixeira M.M."/>
            <person name="Vallejo M.C."/>
            <person name="Walter M.E."/>
            <person name="Yandava C."/>
            <person name="Young S."/>
            <person name="Zeng Q."/>
            <person name="Zucker J."/>
            <person name="Felipe M.S."/>
            <person name="Goldman G.H."/>
            <person name="Haas B.J."/>
            <person name="McEwen J.G."/>
            <person name="Nino-Vega G."/>
            <person name="Puccia R."/>
            <person name="San-Blas G."/>
            <person name="Soares C.M."/>
            <person name="Birren B.W."/>
            <person name="Cuomo C.A."/>
        </authorList>
    </citation>
    <scope>NUCLEOTIDE SEQUENCE [LARGE SCALE GENOMIC DNA]</scope>
    <source>
        <strain evidence="1 2">Pb18</strain>
    </source>
</reference>
<dbReference type="HOGENOM" id="CLU_2146639_0_0_1"/>
<accession>C1G4Z2</accession>
<dbReference type="Gene3D" id="3.40.50.720">
    <property type="entry name" value="NAD(P)-binding Rossmann-like Domain"/>
    <property type="match status" value="1"/>
</dbReference>
<dbReference type="VEuPathDB" id="FungiDB:PADG_02008"/>
<gene>
    <name evidence="1" type="ORF">PADG_02008</name>
</gene>
<protein>
    <submittedName>
        <fullName evidence="1">Uncharacterized protein</fullName>
    </submittedName>
</protein>
<dbReference type="EMBL" id="KN275958">
    <property type="protein sequence ID" value="EEH45858.2"/>
    <property type="molecule type" value="Genomic_DNA"/>
</dbReference>
<dbReference type="Proteomes" id="UP000001628">
    <property type="component" value="Unassembled WGS sequence"/>
</dbReference>
<evidence type="ECO:0000313" key="1">
    <source>
        <dbReference type="EMBL" id="EEH45858.2"/>
    </source>
</evidence>
<evidence type="ECO:0000313" key="2">
    <source>
        <dbReference type="Proteomes" id="UP000001628"/>
    </source>
</evidence>
<organism evidence="1 2">
    <name type="scientific">Paracoccidioides brasiliensis (strain Pb18)</name>
    <dbReference type="NCBI Taxonomy" id="502780"/>
    <lineage>
        <taxon>Eukaryota</taxon>
        <taxon>Fungi</taxon>
        <taxon>Dikarya</taxon>
        <taxon>Ascomycota</taxon>
        <taxon>Pezizomycotina</taxon>
        <taxon>Eurotiomycetes</taxon>
        <taxon>Eurotiomycetidae</taxon>
        <taxon>Onygenales</taxon>
        <taxon>Ajellomycetaceae</taxon>
        <taxon>Paracoccidioides</taxon>
    </lineage>
</organism>
<dbReference type="RefSeq" id="XP_010757159.1">
    <property type="nucleotide sequence ID" value="XM_010758857.1"/>
</dbReference>
<dbReference type="InParanoid" id="C1G4Z2"/>
<proteinExistence type="predicted"/>
<dbReference type="eggNOG" id="ENOG502RR0W">
    <property type="taxonomic scope" value="Eukaryota"/>
</dbReference>
<dbReference type="AlphaFoldDB" id="C1G4Z2"/>
<dbReference type="InterPro" id="IPR036291">
    <property type="entry name" value="NAD(P)-bd_dom_sf"/>
</dbReference>
<dbReference type="OrthoDB" id="5371740at2759"/>
<keyword evidence="2" id="KW-1185">Reference proteome</keyword>
<name>C1G4Z2_PARBD</name>
<sequence>MPMGKHEDRILDCSIPLVIKDIKGKSVIMAGGKGCFVRCDVRVLEEQVRLFEMAIMNSPSSTCDIVIANAGKAGPDGLFGDDDEDKFAFTLEIRPHQILPRIMTVVLRIRSP</sequence>